<keyword evidence="3" id="KW-1185">Reference proteome</keyword>
<evidence type="ECO:0000256" key="1">
    <source>
        <dbReference type="SAM" id="MobiDB-lite"/>
    </source>
</evidence>
<protein>
    <submittedName>
        <fullName evidence="2">Uncharacterized protein</fullName>
    </submittedName>
</protein>
<organism evidence="2 3">
    <name type="scientific">Halteria grandinella</name>
    <dbReference type="NCBI Taxonomy" id="5974"/>
    <lineage>
        <taxon>Eukaryota</taxon>
        <taxon>Sar</taxon>
        <taxon>Alveolata</taxon>
        <taxon>Ciliophora</taxon>
        <taxon>Intramacronucleata</taxon>
        <taxon>Spirotrichea</taxon>
        <taxon>Stichotrichia</taxon>
        <taxon>Sporadotrichida</taxon>
        <taxon>Halteriidae</taxon>
        <taxon>Halteria</taxon>
    </lineage>
</organism>
<gene>
    <name evidence="2" type="ORF">FGO68_gene15229</name>
</gene>
<proteinExistence type="predicted"/>
<dbReference type="EMBL" id="RRYP01013628">
    <property type="protein sequence ID" value="TNV76415.1"/>
    <property type="molecule type" value="Genomic_DNA"/>
</dbReference>
<feature type="compositionally biased region" description="Polar residues" evidence="1">
    <location>
        <begin position="138"/>
        <end position="152"/>
    </location>
</feature>
<dbReference type="AlphaFoldDB" id="A0A8J8SZJ5"/>
<feature type="region of interest" description="Disordered" evidence="1">
    <location>
        <begin position="1"/>
        <end position="25"/>
    </location>
</feature>
<comment type="caution">
    <text evidence="2">The sequence shown here is derived from an EMBL/GenBank/DDBJ whole genome shotgun (WGS) entry which is preliminary data.</text>
</comment>
<feature type="compositionally biased region" description="Basic and acidic residues" evidence="1">
    <location>
        <begin position="128"/>
        <end position="137"/>
    </location>
</feature>
<reference evidence="2" key="1">
    <citation type="submission" date="2019-06" db="EMBL/GenBank/DDBJ databases">
        <authorList>
            <person name="Zheng W."/>
        </authorList>
    </citation>
    <scope>NUCLEOTIDE SEQUENCE</scope>
    <source>
        <strain evidence="2">QDHG01</strain>
    </source>
</reference>
<feature type="region of interest" description="Disordered" evidence="1">
    <location>
        <begin position="128"/>
        <end position="152"/>
    </location>
</feature>
<evidence type="ECO:0000313" key="3">
    <source>
        <dbReference type="Proteomes" id="UP000785679"/>
    </source>
</evidence>
<name>A0A8J8SZJ5_HALGN</name>
<accession>A0A8J8SZJ5</accession>
<feature type="compositionally biased region" description="Basic residues" evidence="1">
    <location>
        <begin position="1"/>
        <end position="10"/>
    </location>
</feature>
<dbReference type="Proteomes" id="UP000785679">
    <property type="component" value="Unassembled WGS sequence"/>
</dbReference>
<evidence type="ECO:0000313" key="2">
    <source>
        <dbReference type="EMBL" id="TNV76415.1"/>
    </source>
</evidence>
<sequence length="152" mass="17004">MASPLTKRRQEHCLRGGETSTQEVIETPAYQSSAPIIAKKVTTAGNKKPRAAYSRIISPLKQKCGSPLKASELALAQSFDNLQKDFHDFKRDIKSEVCLLKRDMDDMKAQLVKVTEFMENMKEAMVDKAQAKAEKSDVSNLSSVSRPPLQQY</sequence>